<evidence type="ECO:0000313" key="3">
    <source>
        <dbReference type="Proteomes" id="UP000740926"/>
    </source>
</evidence>
<evidence type="ECO:0000313" key="2">
    <source>
        <dbReference type="EMBL" id="KAG1531049.1"/>
    </source>
</evidence>
<gene>
    <name evidence="2" type="ORF">G6F50_016927</name>
</gene>
<feature type="compositionally biased region" description="Basic and acidic residues" evidence="1">
    <location>
        <begin position="33"/>
        <end position="45"/>
    </location>
</feature>
<proteinExistence type="predicted"/>
<dbReference type="EMBL" id="JAANIU010011410">
    <property type="protein sequence ID" value="KAG1531049.1"/>
    <property type="molecule type" value="Genomic_DNA"/>
</dbReference>
<dbReference type="AlphaFoldDB" id="A0A9P7C0Y2"/>
<evidence type="ECO:0000256" key="1">
    <source>
        <dbReference type="SAM" id="MobiDB-lite"/>
    </source>
</evidence>
<name>A0A9P7C0Y2_9FUNG</name>
<sequence>MLGLPQGKPAGAGRDDQALRKRHVTSSNEIGDDDRRDYPEDGQHEKALKEAQARFGLLGINGSTQTHGSPWKRFCGLPATVQGQQRARRQ</sequence>
<organism evidence="2 3">
    <name type="scientific">Rhizopus delemar</name>
    <dbReference type="NCBI Taxonomy" id="936053"/>
    <lineage>
        <taxon>Eukaryota</taxon>
        <taxon>Fungi</taxon>
        <taxon>Fungi incertae sedis</taxon>
        <taxon>Mucoromycota</taxon>
        <taxon>Mucoromycotina</taxon>
        <taxon>Mucoromycetes</taxon>
        <taxon>Mucorales</taxon>
        <taxon>Mucorineae</taxon>
        <taxon>Rhizopodaceae</taxon>
        <taxon>Rhizopus</taxon>
    </lineage>
</organism>
<protein>
    <submittedName>
        <fullName evidence="2">Uncharacterized protein</fullName>
    </submittedName>
</protein>
<accession>A0A9P7C0Y2</accession>
<feature type="region of interest" description="Disordered" evidence="1">
    <location>
        <begin position="60"/>
        <end position="90"/>
    </location>
</feature>
<reference evidence="2 3" key="1">
    <citation type="journal article" date="2020" name="Microb. Genom.">
        <title>Genetic diversity of clinical and environmental Mucorales isolates obtained from an investigation of mucormycosis cases among solid organ transplant recipients.</title>
        <authorList>
            <person name="Nguyen M.H."/>
            <person name="Kaul D."/>
            <person name="Muto C."/>
            <person name="Cheng S.J."/>
            <person name="Richter R.A."/>
            <person name="Bruno V.M."/>
            <person name="Liu G."/>
            <person name="Beyhan S."/>
            <person name="Sundermann A.J."/>
            <person name="Mounaud S."/>
            <person name="Pasculle A.W."/>
            <person name="Nierman W.C."/>
            <person name="Driscoll E."/>
            <person name="Cumbie R."/>
            <person name="Clancy C.J."/>
            <person name="Dupont C.L."/>
        </authorList>
    </citation>
    <scope>NUCLEOTIDE SEQUENCE [LARGE SCALE GENOMIC DNA]</scope>
    <source>
        <strain evidence="2 3">GL24</strain>
    </source>
</reference>
<comment type="caution">
    <text evidence="2">The sequence shown here is derived from an EMBL/GenBank/DDBJ whole genome shotgun (WGS) entry which is preliminary data.</text>
</comment>
<feature type="region of interest" description="Disordered" evidence="1">
    <location>
        <begin position="1"/>
        <end position="45"/>
    </location>
</feature>
<keyword evidence="3" id="KW-1185">Reference proteome</keyword>
<dbReference type="Proteomes" id="UP000740926">
    <property type="component" value="Unassembled WGS sequence"/>
</dbReference>
<feature type="compositionally biased region" description="Polar residues" evidence="1">
    <location>
        <begin position="81"/>
        <end position="90"/>
    </location>
</feature>